<dbReference type="AlphaFoldDB" id="A0A075LQA2"/>
<dbReference type="InterPro" id="IPR000182">
    <property type="entry name" value="GNAT_dom"/>
</dbReference>
<dbReference type="GeneID" id="34223099"/>
<sequence>MNPILRDFKTTIETDRLFIRAPKIGDGKAVNDAIKASMAELKLWMPFAQELPTPEETEENIRQSVANWINRTNLRMLIFRKDTGEFIASSGFHGIDWDVPKVEIGYWMDTRHTGQGFMTEAVEAQTEYAFSELGVRRVQILCDEDNNASRAVPERLGYQLEGIHYFDSLHVDGKTIRNTAYYSKTR</sequence>
<dbReference type="Gene3D" id="3.40.630.30">
    <property type="match status" value="1"/>
</dbReference>
<dbReference type="GO" id="GO:0005737">
    <property type="term" value="C:cytoplasm"/>
    <property type="evidence" value="ECO:0007669"/>
    <property type="project" value="TreeGrafter"/>
</dbReference>
<evidence type="ECO:0000313" key="2">
    <source>
        <dbReference type="EMBL" id="AIF68172.1"/>
    </source>
</evidence>
<dbReference type="PANTHER" id="PTHR43441">
    <property type="entry name" value="RIBOSOMAL-PROTEIN-SERINE ACETYLTRANSFERASE"/>
    <property type="match status" value="1"/>
</dbReference>
<reference evidence="2 3" key="1">
    <citation type="submission" date="2014-07" db="EMBL/GenBank/DDBJ databases">
        <title>Complete genome sequence of a moderately halophilic bacterium Terribacillus aidingensis MP602, isolated from Cryptomeria fortunei in Tianmu mountain in China.</title>
        <authorList>
            <person name="Wang Y."/>
            <person name="Lu P."/>
            <person name="Zhang L."/>
        </authorList>
    </citation>
    <scope>NUCLEOTIDE SEQUENCE [LARGE SCALE GENOMIC DNA]</scope>
    <source>
        <strain evidence="2 3">MP602</strain>
    </source>
</reference>
<gene>
    <name evidence="2" type="ORF">GZ22_17070</name>
</gene>
<dbReference type="OrthoDB" id="9799321at2"/>
<dbReference type="InterPro" id="IPR016181">
    <property type="entry name" value="Acyl_CoA_acyltransferase"/>
</dbReference>
<dbReference type="Pfam" id="PF13302">
    <property type="entry name" value="Acetyltransf_3"/>
    <property type="match status" value="1"/>
</dbReference>
<dbReference type="SUPFAM" id="SSF55729">
    <property type="entry name" value="Acyl-CoA N-acyltransferases (Nat)"/>
    <property type="match status" value="1"/>
</dbReference>
<accession>A0A075LQA2</accession>
<dbReference type="GO" id="GO:1990189">
    <property type="term" value="F:protein N-terminal-serine acetyltransferase activity"/>
    <property type="evidence" value="ECO:0007669"/>
    <property type="project" value="TreeGrafter"/>
</dbReference>
<dbReference type="GO" id="GO:0008999">
    <property type="term" value="F:protein-N-terminal-alanine acetyltransferase activity"/>
    <property type="evidence" value="ECO:0007669"/>
    <property type="project" value="TreeGrafter"/>
</dbReference>
<dbReference type="PANTHER" id="PTHR43441:SF3">
    <property type="entry name" value="ACETYLTRANSFERASE"/>
    <property type="match status" value="1"/>
</dbReference>
<dbReference type="HOGENOM" id="CLU_013985_3_0_9"/>
<protein>
    <submittedName>
        <fullName evidence="2">Acetyltransferase</fullName>
    </submittedName>
</protein>
<dbReference type="EMBL" id="CP008876">
    <property type="protein sequence ID" value="AIF68172.1"/>
    <property type="molecule type" value="Genomic_DNA"/>
</dbReference>
<evidence type="ECO:0000259" key="1">
    <source>
        <dbReference type="PROSITE" id="PS51186"/>
    </source>
</evidence>
<name>A0A075LQA2_9BACI</name>
<dbReference type="KEGG" id="tap:GZ22_17070"/>
<organism evidence="2 3">
    <name type="scientific">Terribacillus saccharophilus</name>
    <dbReference type="NCBI Taxonomy" id="361277"/>
    <lineage>
        <taxon>Bacteria</taxon>
        <taxon>Bacillati</taxon>
        <taxon>Bacillota</taxon>
        <taxon>Bacilli</taxon>
        <taxon>Bacillales</taxon>
        <taxon>Bacillaceae</taxon>
        <taxon>Terribacillus</taxon>
    </lineage>
</organism>
<dbReference type="RefSeq" id="WP_038564828.1">
    <property type="nucleotide sequence ID" value="NZ_CP008876.1"/>
</dbReference>
<feature type="domain" description="N-acetyltransferase" evidence="1">
    <location>
        <begin position="31"/>
        <end position="186"/>
    </location>
</feature>
<dbReference type="InterPro" id="IPR051908">
    <property type="entry name" value="Ribosomal_N-acetyltransferase"/>
</dbReference>
<proteinExistence type="predicted"/>
<evidence type="ECO:0000313" key="3">
    <source>
        <dbReference type="Proteomes" id="UP000027980"/>
    </source>
</evidence>
<dbReference type="PROSITE" id="PS51186">
    <property type="entry name" value="GNAT"/>
    <property type="match status" value="1"/>
</dbReference>
<dbReference type="Proteomes" id="UP000027980">
    <property type="component" value="Chromosome"/>
</dbReference>